<organism evidence="2 3">
    <name type="scientific">Posidoniimonas corsicana</name>
    <dbReference type="NCBI Taxonomy" id="1938618"/>
    <lineage>
        <taxon>Bacteria</taxon>
        <taxon>Pseudomonadati</taxon>
        <taxon>Planctomycetota</taxon>
        <taxon>Planctomycetia</taxon>
        <taxon>Pirellulales</taxon>
        <taxon>Lacipirellulaceae</taxon>
        <taxon>Posidoniimonas</taxon>
    </lineage>
</organism>
<dbReference type="EMBL" id="SIHJ01000003">
    <property type="protein sequence ID" value="TWT32378.1"/>
    <property type="molecule type" value="Genomic_DNA"/>
</dbReference>
<dbReference type="InterPro" id="IPR036291">
    <property type="entry name" value="NAD(P)-bd_dom_sf"/>
</dbReference>
<sequence length="240" mass="26190">MPTLVLGATGATGRLLVAQLLSRGEPVRAIVRSPDRLPEEIRSHDLLEVTAASVLDLPDEELANQVMSCGAVASCLGHNLTLRGVFGPPRRLVTDAVRRVCAAVESHRPAQPVRLVLMSSAGVRNKDLNERVSTAQRCVLGLIRALVPPHADNEGAAEFLRSRIGRQSSFIEWAVVRPDTLINAEQVSGYTLHASPTRSAIFDPGKTSRINVAHVMAELATRDDLWAEWRGRMPVVYNRD</sequence>
<evidence type="ECO:0000259" key="1">
    <source>
        <dbReference type="Pfam" id="PF13460"/>
    </source>
</evidence>
<accession>A0A5C5V1M9</accession>
<dbReference type="RefSeq" id="WP_146567694.1">
    <property type="nucleotide sequence ID" value="NZ_SIHJ01000003.1"/>
</dbReference>
<gene>
    <name evidence="2" type="ORF">KOR34_41410</name>
</gene>
<dbReference type="Pfam" id="PF13460">
    <property type="entry name" value="NAD_binding_10"/>
    <property type="match status" value="1"/>
</dbReference>
<evidence type="ECO:0000313" key="3">
    <source>
        <dbReference type="Proteomes" id="UP000316714"/>
    </source>
</evidence>
<evidence type="ECO:0000313" key="2">
    <source>
        <dbReference type="EMBL" id="TWT32378.1"/>
    </source>
</evidence>
<protein>
    <recommendedName>
        <fullName evidence="1">NAD(P)-binding domain-containing protein</fullName>
    </recommendedName>
</protein>
<dbReference type="InterPro" id="IPR016040">
    <property type="entry name" value="NAD(P)-bd_dom"/>
</dbReference>
<proteinExistence type="predicted"/>
<dbReference type="Proteomes" id="UP000316714">
    <property type="component" value="Unassembled WGS sequence"/>
</dbReference>
<dbReference type="AlphaFoldDB" id="A0A5C5V1M9"/>
<dbReference type="PANTHER" id="PTHR15020:SF11">
    <property type="entry name" value="OS06G0360300 PROTEIN"/>
    <property type="match status" value="1"/>
</dbReference>
<dbReference type="SUPFAM" id="SSF51735">
    <property type="entry name" value="NAD(P)-binding Rossmann-fold domains"/>
    <property type="match status" value="1"/>
</dbReference>
<dbReference type="OrthoDB" id="9785372at2"/>
<name>A0A5C5V1M9_9BACT</name>
<reference evidence="2 3" key="1">
    <citation type="submission" date="2019-02" db="EMBL/GenBank/DDBJ databases">
        <title>Deep-cultivation of Planctomycetes and their phenomic and genomic characterization uncovers novel biology.</title>
        <authorList>
            <person name="Wiegand S."/>
            <person name="Jogler M."/>
            <person name="Boedeker C."/>
            <person name="Pinto D."/>
            <person name="Vollmers J."/>
            <person name="Rivas-Marin E."/>
            <person name="Kohn T."/>
            <person name="Peeters S.H."/>
            <person name="Heuer A."/>
            <person name="Rast P."/>
            <person name="Oberbeckmann S."/>
            <person name="Bunk B."/>
            <person name="Jeske O."/>
            <person name="Meyerdierks A."/>
            <person name="Storesund J.E."/>
            <person name="Kallscheuer N."/>
            <person name="Luecker S."/>
            <person name="Lage O.M."/>
            <person name="Pohl T."/>
            <person name="Merkel B.J."/>
            <person name="Hornburger P."/>
            <person name="Mueller R.-W."/>
            <person name="Bruemmer F."/>
            <person name="Labrenz M."/>
            <person name="Spormann A.M."/>
            <person name="Op Den Camp H."/>
            <person name="Overmann J."/>
            <person name="Amann R."/>
            <person name="Jetten M.S.M."/>
            <person name="Mascher T."/>
            <person name="Medema M.H."/>
            <person name="Devos D.P."/>
            <person name="Kaster A.-K."/>
            <person name="Ovreas L."/>
            <person name="Rohde M."/>
            <person name="Galperin M.Y."/>
            <person name="Jogler C."/>
        </authorList>
    </citation>
    <scope>NUCLEOTIDE SEQUENCE [LARGE SCALE GENOMIC DNA]</scope>
    <source>
        <strain evidence="2 3">KOR34</strain>
    </source>
</reference>
<feature type="domain" description="NAD(P)-binding" evidence="1">
    <location>
        <begin position="7"/>
        <end position="221"/>
    </location>
</feature>
<dbReference type="Gene3D" id="3.40.50.720">
    <property type="entry name" value="NAD(P)-binding Rossmann-like Domain"/>
    <property type="match status" value="1"/>
</dbReference>
<comment type="caution">
    <text evidence="2">The sequence shown here is derived from an EMBL/GenBank/DDBJ whole genome shotgun (WGS) entry which is preliminary data.</text>
</comment>
<dbReference type="PANTHER" id="PTHR15020">
    <property type="entry name" value="FLAVIN REDUCTASE-RELATED"/>
    <property type="match status" value="1"/>
</dbReference>
<keyword evidence="3" id="KW-1185">Reference proteome</keyword>